<evidence type="ECO:0000313" key="3">
    <source>
        <dbReference type="Proteomes" id="UP001241110"/>
    </source>
</evidence>
<dbReference type="EMBL" id="JASJOS010000007">
    <property type="protein sequence ID" value="MDJ1482321.1"/>
    <property type="molecule type" value="Genomic_DNA"/>
</dbReference>
<dbReference type="Pfam" id="PF08818">
    <property type="entry name" value="DUF1801"/>
    <property type="match status" value="1"/>
</dbReference>
<dbReference type="AlphaFoldDB" id="A0AAE3QSB7"/>
<name>A0AAE3QSB7_9BACT</name>
<dbReference type="Proteomes" id="UP001241110">
    <property type="component" value="Unassembled WGS sequence"/>
</dbReference>
<sequence length="128" mass="15023">MNLNQEVTRFLDELNHPFRKEIEQLRLYIMEASTELTETIKWNGPNYSIGDEDRITMKIQPPKSVQLIFHRGVKKQVQPATYLIEDPSKLLTWKENDRAVATFTSMKDVENNQSMLIQIVKDWIQATT</sequence>
<dbReference type="RefSeq" id="WP_313981280.1">
    <property type="nucleotide sequence ID" value="NZ_JASJOS010000007.1"/>
</dbReference>
<comment type="caution">
    <text evidence="2">The sequence shown here is derived from an EMBL/GenBank/DDBJ whole genome shotgun (WGS) entry which is preliminary data.</text>
</comment>
<dbReference type="SUPFAM" id="SSF159888">
    <property type="entry name" value="YdhG-like"/>
    <property type="match status" value="1"/>
</dbReference>
<feature type="domain" description="YdhG-like" evidence="1">
    <location>
        <begin position="19"/>
        <end position="124"/>
    </location>
</feature>
<proteinExistence type="predicted"/>
<organism evidence="2 3">
    <name type="scientific">Xanthocytophaga flava</name>
    <dbReference type="NCBI Taxonomy" id="3048013"/>
    <lineage>
        <taxon>Bacteria</taxon>
        <taxon>Pseudomonadati</taxon>
        <taxon>Bacteroidota</taxon>
        <taxon>Cytophagia</taxon>
        <taxon>Cytophagales</taxon>
        <taxon>Rhodocytophagaceae</taxon>
        <taxon>Xanthocytophaga</taxon>
    </lineage>
</organism>
<accession>A0AAE3QSB7</accession>
<evidence type="ECO:0000259" key="1">
    <source>
        <dbReference type="Pfam" id="PF08818"/>
    </source>
</evidence>
<dbReference type="InterPro" id="IPR014922">
    <property type="entry name" value="YdhG-like"/>
</dbReference>
<dbReference type="Gene3D" id="3.90.1150.200">
    <property type="match status" value="1"/>
</dbReference>
<protein>
    <submittedName>
        <fullName evidence="2">DUF1801 domain-containing protein</fullName>
    </submittedName>
</protein>
<evidence type="ECO:0000313" key="2">
    <source>
        <dbReference type="EMBL" id="MDJ1482321.1"/>
    </source>
</evidence>
<gene>
    <name evidence="2" type="ORF">QNI16_17580</name>
</gene>
<reference evidence="2" key="1">
    <citation type="submission" date="2023-05" db="EMBL/GenBank/DDBJ databases">
        <authorList>
            <person name="Zhang X."/>
        </authorList>
    </citation>
    <scope>NUCLEOTIDE SEQUENCE</scope>
    <source>
        <strain evidence="2">YF14B1</strain>
    </source>
</reference>